<reference evidence="1" key="1">
    <citation type="submission" date="2023-07" db="EMBL/GenBank/DDBJ databases">
        <title>Black Yeasts Isolated from many extreme environments.</title>
        <authorList>
            <person name="Coleine C."/>
            <person name="Stajich J.E."/>
            <person name="Selbmann L."/>
        </authorList>
    </citation>
    <scope>NUCLEOTIDE SEQUENCE</scope>
    <source>
        <strain evidence="1">CCFEE 5485</strain>
    </source>
</reference>
<dbReference type="Proteomes" id="UP001274830">
    <property type="component" value="Unassembled WGS sequence"/>
</dbReference>
<keyword evidence="2" id="KW-1185">Reference proteome</keyword>
<organism evidence="1 2">
    <name type="scientific">Recurvomyces mirabilis</name>
    <dbReference type="NCBI Taxonomy" id="574656"/>
    <lineage>
        <taxon>Eukaryota</taxon>
        <taxon>Fungi</taxon>
        <taxon>Dikarya</taxon>
        <taxon>Ascomycota</taxon>
        <taxon>Pezizomycotina</taxon>
        <taxon>Dothideomycetes</taxon>
        <taxon>Dothideomycetidae</taxon>
        <taxon>Mycosphaerellales</taxon>
        <taxon>Teratosphaeriaceae</taxon>
        <taxon>Recurvomyces</taxon>
    </lineage>
</organism>
<dbReference type="PANTHER" id="PTHR42085:SF2">
    <property type="entry name" value="F-BOX DOMAIN-CONTAINING PROTEIN"/>
    <property type="match status" value="1"/>
</dbReference>
<evidence type="ECO:0008006" key="3">
    <source>
        <dbReference type="Google" id="ProtNLM"/>
    </source>
</evidence>
<proteinExistence type="predicted"/>
<name>A0AAE1C410_9PEZI</name>
<sequence>MVAPEIRRGGISRMASAHAKAQRRYAALLKSCRYAAPTASMPRNWDAEDDTACSCARTLTKRAPTPKQLPVFTREALRSLEAVMIAVMRSNYGDEAIVARDEVVSKVVSTLGNAALREDTATTKTRWVEILQALGSKTSLRMIDQIDKVFNPAFKHLSANQIPFRFLDLPPELRTWIYKDLLTPGKIAMTSCEHDSALRTESKAKLSLLSICKQMHSEAKGLIFKNRIIIDGVTCSAPLFMFPRQQLALHILPQTRSLEIALAVETVVSDWSQLQRMTGLKRLSVAFVETSYIKPAHRARVIRDIMAAAPTDCELTFGDSSMAHARCRERAMKLTSDKTTWVVPDQDSVDSAVRKARKIASSPFSFVVREAKYDLGDPYSDS</sequence>
<comment type="caution">
    <text evidence="1">The sequence shown here is derived from an EMBL/GenBank/DDBJ whole genome shotgun (WGS) entry which is preliminary data.</text>
</comment>
<accession>A0AAE1C410</accession>
<dbReference type="PANTHER" id="PTHR42085">
    <property type="entry name" value="F-BOX DOMAIN-CONTAINING PROTEIN"/>
    <property type="match status" value="1"/>
</dbReference>
<dbReference type="InterPro" id="IPR038883">
    <property type="entry name" value="AN11006-like"/>
</dbReference>
<dbReference type="EMBL" id="JAUTXT010000007">
    <property type="protein sequence ID" value="KAK3677364.1"/>
    <property type="molecule type" value="Genomic_DNA"/>
</dbReference>
<evidence type="ECO:0000313" key="2">
    <source>
        <dbReference type="Proteomes" id="UP001274830"/>
    </source>
</evidence>
<evidence type="ECO:0000313" key="1">
    <source>
        <dbReference type="EMBL" id="KAK3677364.1"/>
    </source>
</evidence>
<dbReference type="AlphaFoldDB" id="A0AAE1C410"/>
<protein>
    <recommendedName>
        <fullName evidence="3">F-box domain-containing protein</fullName>
    </recommendedName>
</protein>
<gene>
    <name evidence="1" type="ORF">LTR78_002902</name>
</gene>